<dbReference type="PROSITE" id="PS51935">
    <property type="entry name" value="NLPC_P60"/>
    <property type="match status" value="1"/>
</dbReference>
<dbReference type="Gene3D" id="3.90.1720.10">
    <property type="entry name" value="endopeptidase domain like (from Nostoc punctiforme)"/>
    <property type="match status" value="1"/>
</dbReference>
<dbReference type="PANTHER" id="PTHR47053">
    <property type="entry name" value="MUREIN DD-ENDOPEPTIDASE MEPH-RELATED"/>
    <property type="match status" value="1"/>
</dbReference>
<dbReference type="SUPFAM" id="SSF54001">
    <property type="entry name" value="Cysteine proteinases"/>
    <property type="match status" value="1"/>
</dbReference>
<name>A0ABM9ETS4_9BACI</name>
<dbReference type="EMBL" id="CALBWS010000022">
    <property type="protein sequence ID" value="CAH2716060.1"/>
    <property type="molecule type" value="Genomic_DNA"/>
</dbReference>
<evidence type="ECO:0000256" key="3">
    <source>
        <dbReference type="ARBA" id="ARBA00022801"/>
    </source>
</evidence>
<evidence type="ECO:0000256" key="2">
    <source>
        <dbReference type="ARBA" id="ARBA00022670"/>
    </source>
</evidence>
<dbReference type="PANTHER" id="PTHR47053:SF1">
    <property type="entry name" value="MUREIN DD-ENDOPEPTIDASE MEPH-RELATED"/>
    <property type="match status" value="1"/>
</dbReference>
<dbReference type="InterPro" id="IPR051202">
    <property type="entry name" value="Peptidase_C40"/>
</dbReference>
<evidence type="ECO:0000313" key="6">
    <source>
        <dbReference type="EMBL" id="CAH2716060.1"/>
    </source>
</evidence>
<evidence type="ECO:0000313" key="7">
    <source>
        <dbReference type="Proteomes" id="UP000838308"/>
    </source>
</evidence>
<keyword evidence="2" id="KW-0645">Protease</keyword>
<gene>
    <name evidence="6" type="ORF">BACCIP111895_03244</name>
</gene>
<organism evidence="6 7">
    <name type="scientific">Neobacillus rhizosphaerae</name>
    <dbReference type="NCBI Taxonomy" id="2880965"/>
    <lineage>
        <taxon>Bacteria</taxon>
        <taxon>Bacillati</taxon>
        <taxon>Bacillota</taxon>
        <taxon>Bacilli</taxon>
        <taxon>Bacillales</taxon>
        <taxon>Bacillaceae</taxon>
        <taxon>Neobacillus</taxon>
    </lineage>
</organism>
<sequence>MNQSLRLSKGFLAGLITLALAIALLFSPFLQRAEASVSWGQEVTTVAERFIGKDYKWGGNTPKGFDASGYTQYIFKNSPAKMNLPHSSKEQYKLGKAIGKKNLKEGDLVFFNTDGKGVSFVGIYLNKNQFLAVTVSKGVSIQSLNTKYWKDRYVGVKRVVKE</sequence>
<reference evidence="6" key="1">
    <citation type="submission" date="2022-04" db="EMBL/GenBank/DDBJ databases">
        <authorList>
            <person name="Criscuolo A."/>
        </authorList>
    </citation>
    <scope>NUCLEOTIDE SEQUENCE</scope>
    <source>
        <strain evidence="6">CIP111895</strain>
    </source>
</reference>
<dbReference type="Pfam" id="PF00877">
    <property type="entry name" value="NLPC_P60"/>
    <property type="match status" value="1"/>
</dbReference>
<feature type="domain" description="NlpC/P60" evidence="5">
    <location>
        <begin position="37"/>
        <end position="160"/>
    </location>
</feature>
<comment type="similarity">
    <text evidence="1">Belongs to the peptidase C40 family.</text>
</comment>
<evidence type="ECO:0000256" key="1">
    <source>
        <dbReference type="ARBA" id="ARBA00007074"/>
    </source>
</evidence>
<accession>A0ABM9ETS4</accession>
<keyword evidence="4" id="KW-0788">Thiol protease</keyword>
<keyword evidence="7" id="KW-1185">Reference proteome</keyword>
<keyword evidence="3" id="KW-0378">Hydrolase</keyword>
<dbReference type="Proteomes" id="UP000838308">
    <property type="component" value="Unassembled WGS sequence"/>
</dbReference>
<comment type="caution">
    <text evidence="6">The sequence shown here is derived from an EMBL/GenBank/DDBJ whole genome shotgun (WGS) entry which is preliminary data.</text>
</comment>
<evidence type="ECO:0000256" key="4">
    <source>
        <dbReference type="ARBA" id="ARBA00022807"/>
    </source>
</evidence>
<dbReference type="InterPro" id="IPR038765">
    <property type="entry name" value="Papain-like_cys_pep_sf"/>
</dbReference>
<proteinExistence type="inferred from homology"/>
<protein>
    <recommendedName>
        <fullName evidence="5">NlpC/P60 domain-containing protein</fullName>
    </recommendedName>
</protein>
<evidence type="ECO:0000259" key="5">
    <source>
        <dbReference type="PROSITE" id="PS51935"/>
    </source>
</evidence>
<dbReference type="RefSeq" id="WP_248736319.1">
    <property type="nucleotide sequence ID" value="NZ_CALBWS010000022.1"/>
</dbReference>
<dbReference type="InterPro" id="IPR000064">
    <property type="entry name" value="NLP_P60_dom"/>
</dbReference>